<accession>A0A8X6NW57</accession>
<evidence type="ECO:0000313" key="1">
    <source>
        <dbReference type="EMBL" id="GFT38335.1"/>
    </source>
</evidence>
<dbReference type="Proteomes" id="UP000887013">
    <property type="component" value="Unassembled WGS sequence"/>
</dbReference>
<sequence length="68" mass="7731">MNETVLAMPLSTTSFSFHSKYDDSHTSRISRLAASSVDTDRKLRCPQFSPTDEIRMSLRSGDRDFNLC</sequence>
<evidence type="ECO:0000313" key="2">
    <source>
        <dbReference type="Proteomes" id="UP000887013"/>
    </source>
</evidence>
<reference evidence="1" key="1">
    <citation type="submission" date="2020-08" db="EMBL/GenBank/DDBJ databases">
        <title>Multicomponent nature underlies the extraordinary mechanical properties of spider dragline silk.</title>
        <authorList>
            <person name="Kono N."/>
            <person name="Nakamura H."/>
            <person name="Mori M."/>
            <person name="Yoshida Y."/>
            <person name="Ohtoshi R."/>
            <person name="Malay A.D."/>
            <person name="Moran D.A.P."/>
            <person name="Tomita M."/>
            <person name="Numata K."/>
            <person name="Arakawa K."/>
        </authorList>
    </citation>
    <scope>NUCLEOTIDE SEQUENCE</scope>
</reference>
<keyword evidence="2" id="KW-1185">Reference proteome</keyword>
<dbReference type="AlphaFoldDB" id="A0A8X6NW57"/>
<protein>
    <submittedName>
        <fullName evidence="1">Uncharacterized protein</fullName>
    </submittedName>
</protein>
<name>A0A8X6NW57_NEPPI</name>
<proteinExistence type="predicted"/>
<dbReference type="EMBL" id="BMAW01063022">
    <property type="protein sequence ID" value="GFT38335.1"/>
    <property type="molecule type" value="Genomic_DNA"/>
</dbReference>
<gene>
    <name evidence="1" type="ORF">NPIL_507611</name>
</gene>
<organism evidence="1 2">
    <name type="scientific">Nephila pilipes</name>
    <name type="common">Giant wood spider</name>
    <name type="synonym">Nephila maculata</name>
    <dbReference type="NCBI Taxonomy" id="299642"/>
    <lineage>
        <taxon>Eukaryota</taxon>
        <taxon>Metazoa</taxon>
        <taxon>Ecdysozoa</taxon>
        <taxon>Arthropoda</taxon>
        <taxon>Chelicerata</taxon>
        <taxon>Arachnida</taxon>
        <taxon>Araneae</taxon>
        <taxon>Araneomorphae</taxon>
        <taxon>Entelegynae</taxon>
        <taxon>Araneoidea</taxon>
        <taxon>Nephilidae</taxon>
        <taxon>Nephila</taxon>
    </lineage>
</organism>
<comment type="caution">
    <text evidence="1">The sequence shown here is derived from an EMBL/GenBank/DDBJ whole genome shotgun (WGS) entry which is preliminary data.</text>
</comment>